<keyword evidence="6" id="KW-0274">FAD</keyword>
<comment type="cofactor">
    <cofactor evidence="1 6">
        <name>FAD</name>
        <dbReference type="ChEBI" id="CHEBI:57692"/>
    </cofactor>
</comment>
<feature type="binding site" evidence="5">
    <location>
        <begin position="67"/>
        <end position="68"/>
    </location>
    <ligand>
        <name>FAD</name>
        <dbReference type="ChEBI" id="CHEBI:57692"/>
    </ligand>
</feature>
<gene>
    <name evidence="8" type="ORF">ABOM_001452</name>
</gene>
<evidence type="ECO:0000256" key="3">
    <source>
        <dbReference type="ARBA" id="ARBA00023002"/>
    </source>
</evidence>
<keyword evidence="3 6" id="KW-0560">Oxidoreductase</keyword>
<dbReference type="EMBL" id="LYCR01000006">
    <property type="protein sequence ID" value="OGM49907.1"/>
    <property type="molecule type" value="Genomic_DNA"/>
</dbReference>
<dbReference type="GeneID" id="34444842"/>
<evidence type="ECO:0000256" key="1">
    <source>
        <dbReference type="ARBA" id="ARBA00001974"/>
    </source>
</evidence>
<keyword evidence="9" id="KW-1185">Reference proteome</keyword>
<comment type="catalytic activity">
    <reaction evidence="4">
        <text>a secondary aliphatic amine + O2 + H2O = a primary amine + an aldehyde + H2O2</text>
        <dbReference type="Rhea" id="RHEA:26414"/>
        <dbReference type="ChEBI" id="CHEBI:15377"/>
        <dbReference type="ChEBI" id="CHEBI:15379"/>
        <dbReference type="ChEBI" id="CHEBI:16240"/>
        <dbReference type="ChEBI" id="CHEBI:17478"/>
        <dbReference type="ChEBI" id="CHEBI:58855"/>
        <dbReference type="ChEBI" id="CHEBI:65296"/>
        <dbReference type="EC" id="1.4.3.4"/>
    </reaction>
</comment>
<feature type="domain" description="Amine oxidase" evidence="7">
    <location>
        <begin position="47"/>
        <end position="331"/>
    </location>
</feature>
<evidence type="ECO:0000256" key="4">
    <source>
        <dbReference type="ARBA" id="ARBA00048448"/>
    </source>
</evidence>
<comment type="similarity">
    <text evidence="2 6">Belongs to the flavin monoamine oxidase family.</text>
</comment>
<dbReference type="Proteomes" id="UP000179179">
    <property type="component" value="Unassembled WGS sequence"/>
</dbReference>
<comment type="caution">
    <text evidence="8">The sequence shown here is derived from an EMBL/GenBank/DDBJ whole genome shotgun (WGS) entry which is preliminary data.</text>
</comment>
<dbReference type="Pfam" id="PF01593">
    <property type="entry name" value="Amino_oxidase"/>
    <property type="match status" value="2"/>
</dbReference>
<dbReference type="AlphaFoldDB" id="A0A1F8AE13"/>
<feature type="domain" description="Amine oxidase" evidence="7">
    <location>
        <begin position="382"/>
        <end position="468"/>
    </location>
</feature>
<evidence type="ECO:0000259" key="7">
    <source>
        <dbReference type="Pfam" id="PF01593"/>
    </source>
</evidence>
<dbReference type="InterPro" id="IPR050703">
    <property type="entry name" value="Flavin_MAO"/>
</dbReference>
<dbReference type="PRINTS" id="PR00757">
    <property type="entry name" value="AMINEOXDASEF"/>
</dbReference>
<dbReference type="OrthoDB" id="5046242at2759"/>
<sequence length="471" mass="51720">MQKSQEGFAWTAKDGFQYGLTTAAVVPSTPKSDLSSSYDVIVIGAGFAGLTAARELAFKGKNVLVIEARDRIGGRCWTVQTGKDSKVEIGGTWVHWQQPHVFSELQRYGLDDFEETVAFPENCESAAKESRSQPAVVQDPAEGRVMMEQLEGLMMRFFDVDGQGGRSIIPFPFSTASSVRQNPDYLELDRLSVRDRVAQLEGCTQEQQSMLSAHAASFYGISPEKASLTEVLHTHALCNFDPAMIETATMKYKVAKGTTAFALAILEDYKGDRILNSPVTSITQGDGEFPVTVTLKNGERYLSKTVISTVPINVISSIVFDPPLSTLRKEAFTTGVTPARQISSFCEGGDMPYASGFTDGNHGDHTLLTLLVHPDNGLDHSDETIRLVESLRPAGIQVESAYAHLWSDDPYAGGVMPVRGPGFLQKYNHEIRKPHENVYFCGSDFADGWRGFISGAFEDAYRVTREILTQN</sequence>
<dbReference type="STRING" id="109264.A0A1F8AE13"/>
<reference evidence="8 9" key="1">
    <citation type="journal article" date="2016" name="Genome Biol. Evol.">
        <title>Draft genome sequence of an aflatoxigenic Aspergillus species, A. bombycis.</title>
        <authorList>
            <person name="Moore G.G."/>
            <person name="Mack B.M."/>
            <person name="Beltz S.B."/>
            <person name="Gilbert M.K."/>
        </authorList>
    </citation>
    <scope>NUCLEOTIDE SEQUENCE [LARGE SCALE GENOMIC DNA]</scope>
    <source>
        <strain evidence="9">NRRL 26010</strain>
    </source>
</reference>
<dbReference type="GO" id="GO:0097621">
    <property type="term" value="F:monoamine oxidase activity"/>
    <property type="evidence" value="ECO:0007669"/>
    <property type="project" value="UniProtKB-EC"/>
</dbReference>
<dbReference type="PANTHER" id="PTHR43563">
    <property type="entry name" value="AMINE OXIDASE"/>
    <property type="match status" value="1"/>
</dbReference>
<dbReference type="PANTHER" id="PTHR43563:SF1">
    <property type="entry name" value="AMINE OXIDASE [FLAVIN-CONTAINING] B"/>
    <property type="match status" value="1"/>
</dbReference>
<dbReference type="InterPro" id="IPR001613">
    <property type="entry name" value="Flavin_amine_oxidase"/>
</dbReference>
<proteinExistence type="inferred from homology"/>
<evidence type="ECO:0000256" key="2">
    <source>
        <dbReference type="ARBA" id="ARBA00005995"/>
    </source>
</evidence>
<dbReference type="InterPro" id="IPR036188">
    <property type="entry name" value="FAD/NAD-bd_sf"/>
</dbReference>
<organism evidence="8 9">
    <name type="scientific">Aspergillus bombycis</name>
    <dbReference type="NCBI Taxonomy" id="109264"/>
    <lineage>
        <taxon>Eukaryota</taxon>
        <taxon>Fungi</taxon>
        <taxon>Dikarya</taxon>
        <taxon>Ascomycota</taxon>
        <taxon>Pezizomycotina</taxon>
        <taxon>Eurotiomycetes</taxon>
        <taxon>Eurotiomycetidae</taxon>
        <taxon>Eurotiales</taxon>
        <taxon>Aspergillaceae</taxon>
        <taxon>Aspergillus</taxon>
    </lineage>
</organism>
<dbReference type="Gene3D" id="3.50.50.60">
    <property type="entry name" value="FAD/NAD(P)-binding domain"/>
    <property type="match status" value="3"/>
</dbReference>
<evidence type="ECO:0000256" key="6">
    <source>
        <dbReference type="RuleBase" id="RU362067"/>
    </source>
</evidence>
<accession>A0A1F8AE13</accession>
<keyword evidence="6" id="KW-0285">Flavoprotein</keyword>
<dbReference type="RefSeq" id="XP_022393624.1">
    <property type="nucleotide sequence ID" value="XM_022528582.1"/>
</dbReference>
<evidence type="ECO:0000313" key="9">
    <source>
        <dbReference type="Proteomes" id="UP000179179"/>
    </source>
</evidence>
<dbReference type="InterPro" id="IPR002937">
    <property type="entry name" value="Amino_oxidase"/>
</dbReference>
<protein>
    <recommendedName>
        <fullName evidence="6">Amine oxidase</fullName>
        <ecNumber evidence="6">1.4.3.-</ecNumber>
    </recommendedName>
</protein>
<feature type="binding site" evidence="5">
    <location>
        <position position="279"/>
    </location>
    <ligand>
        <name>FAD</name>
        <dbReference type="ChEBI" id="CHEBI:57692"/>
    </ligand>
</feature>
<evidence type="ECO:0000313" key="8">
    <source>
        <dbReference type="EMBL" id="OGM49907.1"/>
    </source>
</evidence>
<evidence type="ECO:0000256" key="5">
    <source>
        <dbReference type="PIRSR" id="PIRSR601613-1"/>
    </source>
</evidence>
<dbReference type="EC" id="1.4.3.-" evidence="6"/>
<dbReference type="SUPFAM" id="SSF51905">
    <property type="entry name" value="FAD/NAD(P)-binding domain"/>
    <property type="match status" value="1"/>
</dbReference>
<name>A0A1F8AE13_9EURO</name>